<proteinExistence type="predicted"/>
<dbReference type="PANTHER" id="PTHR43537">
    <property type="entry name" value="TRANSCRIPTIONAL REGULATOR, GNTR FAMILY"/>
    <property type="match status" value="1"/>
</dbReference>
<dbReference type="EMBL" id="CP047898">
    <property type="protein sequence ID" value="QHK21084.1"/>
    <property type="molecule type" value="Genomic_DNA"/>
</dbReference>
<evidence type="ECO:0000256" key="3">
    <source>
        <dbReference type="ARBA" id="ARBA00023163"/>
    </source>
</evidence>
<dbReference type="InterPro" id="IPR008920">
    <property type="entry name" value="TF_FadR/GntR_C"/>
</dbReference>
<dbReference type="PROSITE" id="PS50949">
    <property type="entry name" value="HTH_GNTR"/>
    <property type="match status" value="1"/>
</dbReference>
<dbReference type="GO" id="GO:0003700">
    <property type="term" value="F:DNA-binding transcription factor activity"/>
    <property type="evidence" value="ECO:0007669"/>
    <property type="project" value="InterPro"/>
</dbReference>
<sequence length="160" mass="17220">MIDYLGGMATTTSGSTLTEHVYEQLRAGILKGRYLPGSPLRLAALSKEFGVSMAVVREALVRLAEQHLVALAPNQGFRVITISRNDLIDLNDLRIRLEGLALQRSIESGDMGWEANVVATHHRLERAPLTHPGEPGTTEEWSAAHAAFHDALGVGCGSPG</sequence>
<dbReference type="SMART" id="SM00345">
    <property type="entry name" value="HTH_GNTR"/>
    <property type="match status" value="1"/>
</dbReference>
<name>A0A6P1NR60_9MICC</name>
<dbReference type="Gene3D" id="1.20.120.530">
    <property type="entry name" value="GntR ligand-binding domain-like"/>
    <property type="match status" value="1"/>
</dbReference>
<accession>A0A6P1NR60</accession>
<evidence type="ECO:0000313" key="5">
    <source>
        <dbReference type="EMBL" id="QHK21084.1"/>
    </source>
</evidence>
<dbReference type="CDD" id="cd07377">
    <property type="entry name" value="WHTH_GntR"/>
    <property type="match status" value="1"/>
</dbReference>
<keyword evidence="6" id="KW-1185">Reference proteome</keyword>
<dbReference type="GO" id="GO:0003677">
    <property type="term" value="F:DNA binding"/>
    <property type="evidence" value="ECO:0007669"/>
    <property type="project" value="UniProtKB-KW"/>
</dbReference>
<keyword evidence="3" id="KW-0804">Transcription</keyword>
<dbReference type="KEGG" id="psey:GU243_16725"/>
<dbReference type="SUPFAM" id="SSF48008">
    <property type="entry name" value="GntR ligand-binding domain-like"/>
    <property type="match status" value="1"/>
</dbReference>
<gene>
    <name evidence="5" type="ORF">GU243_16725</name>
</gene>
<dbReference type="Pfam" id="PF00392">
    <property type="entry name" value="GntR"/>
    <property type="match status" value="1"/>
</dbReference>
<evidence type="ECO:0000313" key="6">
    <source>
        <dbReference type="Proteomes" id="UP000464186"/>
    </source>
</evidence>
<evidence type="ECO:0000259" key="4">
    <source>
        <dbReference type="PROSITE" id="PS50949"/>
    </source>
</evidence>
<reference evidence="5 6" key="1">
    <citation type="submission" date="2020-01" db="EMBL/GenBank/DDBJ databases">
        <title>Pseudarthrobacter psychrotolerans sp. nov., isolated from antarctic soil.</title>
        <authorList>
            <person name="Shin Y."/>
            <person name="Park W."/>
        </authorList>
    </citation>
    <scope>NUCLEOTIDE SEQUENCE [LARGE SCALE GENOMIC DNA]</scope>
    <source>
        <strain evidence="5 6">YJ56</strain>
    </source>
</reference>
<evidence type="ECO:0000256" key="2">
    <source>
        <dbReference type="ARBA" id="ARBA00023125"/>
    </source>
</evidence>
<dbReference type="SUPFAM" id="SSF46785">
    <property type="entry name" value="Winged helix' DNA-binding domain"/>
    <property type="match status" value="1"/>
</dbReference>
<organism evidence="5 6">
    <name type="scientific">Pseudarthrobacter psychrotolerans</name>
    <dbReference type="NCBI Taxonomy" id="2697569"/>
    <lineage>
        <taxon>Bacteria</taxon>
        <taxon>Bacillati</taxon>
        <taxon>Actinomycetota</taxon>
        <taxon>Actinomycetes</taxon>
        <taxon>Micrococcales</taxon>
        <taxon>Micrococcaceae</taxon>
        <taxon>Pseudarthrobacter</taxon>
    </lineage>
</organism>
<dbReference type="InterPro" id="IPR000524">
    <property type="entry name" value="Tscrpt_reg_HTH_GntR"/>
</dbReference>
<evidence type="ECO:0000256" key="1">
    <source>
        <dbReference type="ARBA" id="ARBA00023015"/>
    </source>
</evidence>
<dbReference type="InterPro" id="IPR036388">
    <property type="entry name" value="WH-like_DNA-bd_sf"/>
</dbReference>
<keyword evidence="1" id="KW-0805">Transcription regulation</keyword>
<dbReference type="Proteomes" id="UP000464186">
    <property type="component" value="Chromosome"/>
</dbReference>
<dbReference type="InterPro" id="IPR036390">
    <property type="entry name" value="WH_DNA-bd_sf"/>
</dbReference>
<protein>
    <submittedName>
        <fullName evidence="5">GntR family transcriptional regulator</fullName>
    </submittedName>
</protein>
<dbReference type="Gene3D" id="1.10.10.10">
    <property type="entry name" value="Winged helix-like DNA-binding domain superfamily/Winged helix DNA-binding domain"/>
    <property type="match status" value="1"/>
</dbReference>
<keyword evidence="2" id="KW-0238">DNA-binding</keyword>
<dbReference type="AlphaFoldDB" id="A0A6P1NR60"/>
<dbReference type="PANTHER" id="PTHR43537:SF24">
    <property type="entry name" value="GLUCONATE OPERON TRANSCRIPTIONAL REPRESSOR"/>
    <property type="match status" value="1"/>
</dbReference>
<feature type="domain" description="HTH gntR-type" evidence="4">
    <location>
        <begin position="15"/>
        <end position="82"/>
    </location>
</feature>